<organism evidence="9 10">
    <name type="scientific">Paraglaciecola algarum</name>
    <dbReference type="NCBI Taxonomy" id="3050085"/>
    <lineage>
        <taxon>Bacteria</taxon>
        <taxon>Pseudomonadati</taxon>
        <taxon>Pseudomonadota</taxon>
        <taxon>Gammaproteobacteria</taxon>
        <taxon>Alteromonadales</taxon>
        <taxon>Alteromonadaceae</taxon>
        <taxon>Paraglaciecola</taxon>
    </lineage>
</organism>
<dbReference type="Gene3D" id="2.60.120.260">
    <property type="entry name" value="Galactose-binding domain-like"/>
    <property type="match status" value="2"/>
</dbReference>
<dbReference type="Pfam" id="PF17390">
    <property type="entry name" value="Bac_rhamnosid_C"/>
    <property type="match status" value="1"/>
</dbReference>
<dbReference type="InterPro" id="IPR008928">
    <property type="entry name" value="6-hairpin_glycosidase_sf"/>
</dbReference>
<dbReference type="RefSeq" id="WP_235312878.1">
    <property type="nucleotide sequence ID" value="NZ_JAKGAS010000006.1"/>
</dbReference>
<keyword evidence="4" id="KW-0732">Signal</keyword>
<dbReference type="InterPro" id="IPR035398">
    <property type="entry name" value="Bac_rhamnosid_C"/>
</dbReference>
<feature type="domain" description="Bacterial alpha-L-rhamnosidase N-terminal" evidence="6">
    <location>
        <begin position="223"/>
        <end position="406"/>
    </location>
</feature>
<evidence type="ECO:0000259" key="7">
    <source>
        <dbReference type="Pfam" id="PF17389"/>
    </source>
</evidence>
<dbReference type="InterPro" id="IPR008902">
    <property type="entry name" value="Rhamnosid_concanavalin"/>
</dbReference>
<dbReference type="Pfam" id="PF08531">
    <property type="entry name" value="Bac_rhamnosid_N"/>
    <property type="match status" value="1"/>
</dbReference>
<dbReference type="InterPro" id="IPR035396">
    <property type="entry name" value="Bac_rhamnosid6H"/>
</dbReference>
<dbReference type="Gene3D" id="1.50.10.10">
    <property type="match status" value="1"/>
</dbReference>
<dbReference type="InterPro" id="IPR016007">
    <property type="entry name" value="Alpha_rhamnosid"/>
</dbReference>
<feature type="domain" description="Alpha-L-rhamnosidase C-terminal" evidence="8">
    <location>
        <begin position="876"/>
        <end position="948"/>
    </location>
</feature>
<evidence type="ECO:0000256" key="3">
    <source>
        <dbReference type="ARBA" id="ARBA00022801"/>
    </source>
</evidence>
<dbReference type="InterPro" id="IPR013783">
    <property type="entry name" value="Ig-like_fold"/>
</dbReference>
<dbReference type="PANTHER" id="PTHR33307:SF6">
    <property type="entry name" value="ALPHA-RHAMNOSIDASE (EUROFUNG)-RELATED"/>
    <property type="match status" value="1"/>
</dbReference>
<evidence type="ECO:0000313" key="10">
    <source>
        <dbReference type="Proteomes" id="UP001521137"/>
    </source>
</evidence>
<name>A0ABS9D7A1_9ALTE</name>
<dbReference type="EC" id="3.2.1.40" evidence="2"/>
<keyword evidence="3 9" id="KW-0378">Hydrolase</keyword>
<dbReference type="GO" id="GO:0016787">
    <property type="term" value="F:hydrolase activity"/>
    <property type="evidence" value="ECO:0007669"/>
    <property type="project" value="UniProtKB-KW"/>
</dbReference>
<comment type="caution">
    <text evidence="9">The sequence shown here is derived from an EMBL/GenBank/DDBJ whole genome shotgun (WGS) entry which is preliminary data.</text>
</comment>
<proteinExistence type="predicted"/>
<dbReference type="Pfam" id="PF05592">
    <property type="entry name" value="Bac_rhamnosid"/>
    <property type="match status" value="1"/>
</dbReference>
<dbReference type="Pfam" id="PF25788">
    <property type="entry name" value="Ig_Rha78A_N"/>
    <property type="match status" value="1"/>
</dbReference>
<dbReference type="PROSITE" id="PS51257">
    <property type="entry name" value="PROKAR_LIPOPROTEIN"/>
    <property type="match status" value="1"/>
</dbReference>
<evidence type="ECO:0000313" key="9">
    <source>
        <dbReference type="EMBL" id="MCF2948838.1"/>
    </source>
</evidence>
<dbReference type="EMBL" id="JAKGAS010000006">
    <property type="protein sequence ID" value="MCF2948838.1"/>
    <property type="molecule type" value="Genomic_DNA"/>
</dbReference>
<dbReference type="PANTHER" id="PTHR33307">
    <property type="entry name" value="ALPHA-RHAMNOSIDASE (EUROFUNG)"/>
    <property type="match status" value="1"/>
</dbReference>
<evidence type="ECO:0000256" key="1">
    <source>
        <dbReference type="ARBA" id="ARBA00001445"/>
    </source>
</evidence>
<dbReference type="Pfam" id="PF17389">
    <property type="entry name" value="Bac_rhamnosid6H"/>
    <property type="match status" value="1"/>
</dbReference>
<dbReference type="PIRSF" id="PIRSF010631">
    <property type="entry name" value="A-rhamnsds"/>
    <property type="match status" value="1"/>
</dbReference>
<keyword evidence="10" id="KW-1185">Reference proteome</keyword>
<dbReference type="InterPro" id="IPR013737">
    <property type="entry name" value="Bac_rhamnosid_N"/>
</dbReference>
<dbReference type="SUPFAM" id="SSF48208">
    <property type="entry name" value="Six-hairpin glycosidases"/>
    <property type="match status" value="1"/>
</dbReference>
<feature type="domain" description="Alpha-L-rhamnosidase six-hairpin glycosidase" evidence="7">
    <location>
        <begin position="528"/>
        <end position="873"/>
    </location>
</feature>
<feature type="chain" id="PRO_5045877109" description="alpha-L-rhamnosidase" evidence="4">
    <location>
        <begin position="28"/>
        <end position="958"/>
    </location>
</feature>
<evidence type="ECO:0000256" key="2">
    <source>
        <dbReference type="ARBA" id="ARBA00012652"/>
    </source>
</evidence>
<dbReference type="InterPro" id="IPR012341">
    <property type="entry name" value="6hp_glycosidase-like_sf"/>
</dbReference>
<evidence type="ECO:0000259" key="6">
    <source>
        <dbReference type="Pfam" id="PF08531"/>
    </source>
</evidence>
<gene>
    <name evidence="9" type="ORF">L0668_12025</name>
</gene>
<feature type="domain" description="Alpha-L-rhamnosidase concanavalin-like" evidence="5">
    <location>
        <begin position="417"/>
        <end position="519"/>
    </location>
</feature>
<accession>A0ABS9D7A1</accession>
<evidence type="ECO:0000259" key="5">
    <source>
        <dbReference type="Pfam" id="PF05592"/>
    </source>
</evidence>
<protein>
    <recommendedName>
        <fullName evidence="2">alpha-L-rhamnosidase</fullName>
        <ecNumber evidence="2">3.2.1.40</ecNumber>
    </recommendedName>
</protein>
<reference evidence="9 10" key="1">
    <citation type="submission" date="2022-01" db="EMBL/GenBank/DDBJ databases">
        <title>Paraglaciecola sp. G1-23.</title>
        <authorList>
            <person name="Jin M.S."/>
            <person name="Han D.M."/>
            <person name="Kim H.M."/>
            <person name="Jeon C.O."/>
        </authorList>
    </citation>
    <scope>NUCLEOTIDE SEQUENCE [LARGE SCALE GENOMIC DNA]</scope>
    <source>
        <strain evidence="9 10">G1-23</strain>
    </source>
</reference>
<comment type="catalytic activity">
    <reaction evidence="1">
        <text>Hydrolysis of terminal non-reducing alpha-L-rhamnose residues in alpha-L-rhamnosides.</text>
        <dbReference type="EC" id="3.2.1.40"/>
    </reaction>
</comment>
<feature type="signal peptide" evidence="4">
    <location>
        <begin position="1"/>
        <end position="27"/>
    </location>
</feature>
<dbReference type="Proteomes" id="UP001521137">
    <property type="component" value="Unassembled WGS sequence"/>
</dbReference>
<dbReference type="Gene3D" id="2.60.40.10">
    <property type="entry name" value="Immunoglobulins"/>
    <property type="match status" value="1"/>
</dbReference>
<evidence type="ECO:0000256" key="4">
    <source>
        <dbReference type="SAM" id="SignalP"/>
    </source>
</evidence>
<dbReference type="Gene3D" id="2.60.420.10">
    <property type="entry name" value="Maltose phosphorylase, domain 3"/>
    <property type="match status" value="1"/>
</dbReference>
<evidence type="ECO:0000259" key="8">
    <source>
        <dbReference type="Pfam" id="PF17390"/>
    </source>
</evidence>
<sequence>MLNSLKTQWIKLLIICPLILGSGCFNQSTNNESTSDQVTHKKSISASPEQLLVEGNTQPLNVHNLQPRLSWLANVKKQTAYQIQVASSAQGLTKNPADLWDSGKVLAQESRNIPYKGNNLTTNDQAYWRVRVWQEGHENPSDWSAVSHWEMGLLNKTDWQAKWLQVPVRIVAEDKQTISQWIDLVGTVEKENGAIETPAIEQLHQMPTASLFRHEFSIDNQDKQIVQAKLHSTAGGYYQVFINGKQVKDRLMDPGQTDFDKRILYNTDEVSDWLESGQNVIGVHLGSGWYDEDIAFSGWKNPDATTPNKARKTYTFGQPTFIAQLEITYSDGSQEVITTNETWRSHASAVVKEGIFSGELFDASQVIHDWHKASYQDLTDWQEVKVLDTWPTKSLVPQMLPAIRAVKPMQAVGISQPKDNVWVFDFGQNFTGIPTLHLDKLSLTEGQGVYLRFAEWQDDKGNISQLSGGGWATNLNAVDGYIAGKQNADSWSPSFTWHGFRYVEITGLTEKPPLDALSARLLRSDVERVGQFESSDTLLNRIHHTALWTYESNLMSVPLDCPIREKAGWTGDAHAALITGNYNFNMQNFWEKYLGDFETAAKIAPTVVPGKRTGGGKVDWAVAEVFIAWEHYRHHGDKQILANQYPSLVKYMDFGQSQMSNFLIESGYGDWCDPVPSPGTPRVGGRGTPQWTTTTVTSTALFTQAANYMTEIAKVLGESADVQRYQRLHQNLTQGFHHALYDPETGHYGSQTADAMALQFGITPVELRQRVADALNKDVVDKWKGHSSVGALGQTYLYLSLSDYGYADTAFNIFKAKGYPGFSYLFDELDGTTLWERKGAFNPDNSVDGKTRGPLRSLNHPFHSGYDGWFYQGLGGIRPLEHSVGYQEFMLKPVFPTDLNHADVTYNSGYGDIKSYWKRQGESIVWQFEIPNNTSAWVVLPNKDKVKYPAGKYSILID</sequence>